<proteinExistence type="predicted"/>
<sequence length="131" mass="15004">MKTQVADRLAQQEFSDLLEAYRSGASVQDLAQQYGCSTWTIYRRLKKAGLQTSDKQTWKLTDEQKQHILDMHTQGLSGNEIARQLGLAQSGVNRLLRQAFGKRKQDPAWLVAWRKRRATAEAETKAERREG</sequence>
<evidence type="ECO:0000313" key="2">
    <source>
        <dbReference type="EMBL" id="QJH93521.1"/>
    </source>
</evidence>
<gene>
    <name evidence="1" type="ORF">TM448A00064_0132</name>
    <name evidence="2" type="ORF">TM448B00061_0141</name>
</gene>
<reference evidence="1" key="1">
    <citation type="submission" date="2020-03" db="EMBL/GenBank/DDBJ databases">
        <title>The deep terrestrial virosphere.</title>
        <authorList>
            <person name="Holmfeldt K."/>
            <person name="Nilsson E."/>
            <person name="Simone D."/>
            <person name="Lopez-Fernandez M."/>
            <person name="Wu X."/>
            <person name="de Brujin I."/>
            <person name="Lundin D."/>
            <person name="Andersson A."/>
            <person name="Bertilsson S."/>
            <person name="Dopson M."/>
        </authorList>
    </citation>
    <scope>NUCLEOTIDE SEQUENCE</scope>
    <source>
        <strain evidence="1">TM448A00064</strain>
        <strain evidence="2">TM448B00061</strain>
    </source>
</reference>
<protein>
    <submittedName>
        <fullName evidence="1">Putative DNA binding, helix-turn-helix domain containing protein</fullName>
    </submittedName>
</protein>
<organism evidence="1">
    <name type="scientific">viral metagenome</name>
    <dbReference type="NCBI Taxonomy" id="1070528"/>
    <lineage>
        <taxon>unclassified sequences</taxon>
        <taxon>metagenomes</taxon>
        <taxon>organismal metagenomes</taxon>
    </lineage>
</organism>
<dbReference type="AlphaFoldDB" id="A0A6H1Z7U3"/>
<dbReference type="InterPro" id="IPR013324">
    <property type="entry name" value="RNA_pol_sigma_r3/r4-like"/>
</dbReference>
<dbReference type="EMBL" id="MT144588">
    <property type="protein sequence ID" value="QJH93521.1"/>
    <property type="molecule type" value="Genomic_DNA"/>
</dbReference>
<accession>A0A6H1Z7U3</accession>
<dbReference type="Gene3D" id="1.10.10.60">
    <property type="entry name" value="Homeodomain-like"/>
    <property type="match status" value="2"/>
</dbReference>
<dbReference type="EMBL" id="MT143971">
    <property type="protein sequence ID" value="QJA43953.1"/>
    <property type="molecule type" value="Genomic_DNA"/>
</dbReference>
<dbReference type="SUPFAM" id="SSF88659">
    <property type="entry name" value="Sigma3 and sigma4 domains of RNA polymerase sigma factors"/>
    <property type="match status" value="1"/>
</dbReference>
<name>A0A6H1Z7U3_9ZZZZ</name>
<evidence type="ECO:0000313" key="1">
    <source>
        <dbReference type="EMBL" id="QJA43953.1"/>
    </source>
</evidence>